<comment type="similarity">
    <text evidence="3 17">Belongs to the RNase T2 family.</text>
</comment>
<dbReference type="GO" id="GO:0000324">
    <property type="term" value="C:fungal-type vacuole"/>
    <property type="evidence" value="ECO:0007669"/>
    <property type="project" value="EnsemblFungi"/>
</dbReference>
<dbReference type="Pfam" id="PF00445">
    <property type="entry name" value="Ribonuclease_T2"/>
    <property type="match status" value="1"/>
</dbReference>
<dbReference type="GO" id="GO:0003723">
    <property type="term" value="F:RNA binding"/>
    <property type="evidence" value="ECO:0007669"/>
    <property type="project" value="InterPro"/>
</dbReference>
<dbReference type="GO" id="GO:0000902">
    <property type="term" value="P:cell morphogenesis"/>
    <property type="evidence" value="ECO:0007669"/>
    <property type="project" value="EnsemblFungi"/>
</dbReference>
<dbReference type="PANTHER" id="PTHR11240:SF22">
    <property type="entry name" value="RIBONUCLEASE T2"/>
    <property type="match status" value="1"/>
</dbReference>
<evidence type="ECO:0000259" key="18">
    <source>
        <dbReference type="Pfam" id="PF25488"/>
    </source>
</evidence>
<dbReference type="GO" id="GO:0033897">
    <property type="term" value="F:ribonuclease T2 activity"/>
    <property type="evidence" value="ECO:0007669"/>
    <property type="project" value="UniProtKB-EC"/>
</dbReference>
<evidence type="ECO:0000256" key="5">
    <source>
        <dbReference type="ARBA" id="ARBA00022490"/>
    </source>
</evidence>
<dbReference type="EMBL" id="HE576754">
    <property type="protein sequence ID" value="CCC69130.1"/>
    <property type="molecule type" value="Genomic_DNA"/>
</dbReference>
<dbReference type="InterPro" id="IPR001568">
    <property type="entry name" value="RNase_T2-like"/>
</dbReference>
<dbReference type="PROSITE" id="PS00530">
    <property type="entry name" value="RNASE_T2_1"/>
    <property type="match status" value="1"/>
</dbReference>
<dbReference type="FunCoup" id="G0VCC1">
    <property type="interactions" value="172"/>
</dbReference>
<evidence type="ECO:0000256" key="12">
    <source>
        <dbReference type="ARBA" id="ARBA00023180"/>
    </source>
</evidence>
<keyword evidence="10" id="KW-0378">Hydrolase</keyword>
<feature type="domain" description="RNase T2-like C-terminal" evidence="18">
    <location>
        <begin position="317"/>
        <end position="428"/>
    </location>
</feature>
<evidence type="ECO:0000256" key="10">
    <source>
        <dbReference type="ARBA" id="ARBA00022801"/>
    </source>
</evidence>
<evidence type="ECO:0000256" key="1">
    <source>
        <dbReference type="ARBA" id="ARBA00004410"/>
    </source>
</evidence>
<dbReference type="GO" id="GO:0006915">
    <property type="term" value="P:apoptotic process"/>
    <property type="evidence" value="ECO:0007669"/>
    <property type="project" value="EnsemblFungi"/>
</dbReference>
<dbReference type="STRING" id="1064592.G0VCC1"/>
<name>G0VCC1_NAUCA</name>
<dbReference type="GO" id="GO:0005829">
    <property type="term" value="C:cytosol"/>
    <property type="evidence" value="ECO:0007669"/>
    <property type="project" value="EnsemblFungi"/>
</dbReference>
<dbReference type="InterPro" id="IPR033130">
    <property type="entry name" value="RNase_T2_His_AS_2"/>
</dbReference>
<dbReference type="SUPFAM" id="SSF55895">
    <property type="entry name" value="Ribonuclease Rh-like"/>
    <property type="match status" value="1"/>
</dbReference>
<evidence type="ECO:0000256" key="14">
    <source>
        <dbReference type="ARBA" id="ARBA00025494"/>
    </source>
</evidence>
<evidence type="ECO:0000256" key="7">
    <source>
        <dbReference type="ARBA" id="ARBA00022722"/>
    </source>
</evidence>
<comment type="subcellular location">
    <subcellularLocation>
        <location evidence="2">Cytoplasm</location>
    </subcellularLocation>
    <subcellularLocation>
        <location evidence="1">Vacuole lumen</location>
    </subcellularLocation>
</comment>
<evidence type="ECO:0000256" key="16">
    <source>
        <dbReference type="PIRSR" id="PIRSR633697-1"/>
    </source>
</evidence>
<dbReference type="GeneID" id="96902714"/>
<dbReference type="Pfam" id="PF25488">
    <property type="entry name" value="RNaseT2L_C"/>
    <property type="match status" value="1"/>
</dbReference>
<comment type="function">
    <text evidence="14">Rnase which modulates cell survival under stress conditions. Released from the vacuole to the cytoplasm during stress to promote tRNA and rRNA cleavage and to activate separately a downstream pathway that promotes cell death. Involved in cell size, vacuolar morphology and growth at high temperatures and high salt concentration.</text>
</comment>
<accession>G0VCC1</accession>
<dbReference type="AlphaFoldDB" id="G0VCC1"/>
<keyword evidence="7" id="KW-0540">Nuclease</keyword>
<evidence type="ECO:0000313" key="20">
    <source>
        <dbReference type="Proteomes" id="UP000001640"/>
    </source>
</evidence>
<evidence type="ECO:0000256" key="9">
    <source>
        <dbReference type="ARBA" id="ARBA00022759"/>
    </source>
</evidence>
<evidence type="ECO:0000256" key="4">
    <source>
        <dbReference type="ARBA" id="ARBA00012571"/>
    </source>
</evidence>
<protein>
    <recommendedName>
        <fullName evidence="15">Ribonuclease T2-like</fullName>
        <ecNumber evidence="4">4.6.1.19</ecNumber>
    </recommendedName>
</protein>
<dbReference type="InterPro" id="IPR036430">
    <property type="entry name" value="RNase_T2-like_sf"/>
</dbReference>
<keyword evidence="13" id="KW-0456">Lyase</keyword>
<keyword evidence="12" id="KW-0325">Glycoprotein</keyword>
<evidence type="ECO:0000256" key="15">
    <source>
        <dbReference type="ARBA" id="ARBA00071169"/>
    </source>
</evidence>
<dbReference type="KEGG" id="ncs:NCAS_0C01400"/>
<evidence type="ECO:0000256" key="2">
    <source>
        <dbReference type="ARBA" id="ARBA00004496"/>
    </source>
</evidence>
<dbReference type="EC" id="4.6.1.19" evidence="4"/>
<evidence type="ECO:0000313" key="19">
    <source>
        <dbReference type="EMBL" id="CCC69130.1"/>
    </source>
</evidence>
<evidence type="ECO:0000256" key="17">
    <source>
        <dbReference type="RuleBase" id="RU004328"/>
    </source>
</evidence>
<dbReference type="OrthoDB" id="435754at2759"/>
<feature type="active site" evidence="16">
    <location>
        <position position="89"/>
    </location>
</feature>
<evidence type="ECO:0000256" key="13">
    <source>
        <dbReference type="ARBA" id="ARBA00023239"/>
    </source>
</evidence>
<dbReference type="PROSITE" id="PS00531">
    <property type="entry name" value="RNASE_T2_2"/>
    <property type="match status" value="1"/>
</dbReference>
<dbReference type="PANTHER" id="PTHR11240">
    <property type="entry name" value="RIBONUCLEASE T2"/>
    <property type="match status" value="1"/>
</dbReference>
<proteinExistence type="inferred from homology"/>
<evidence type="ECO:0000256" key="11">
    <source>
        <dbReference type="ARBA" id="ARBA00023157"/>
    </source>
</evidence>
<keyword evidence="9" id="KW-0255">Endonuclease</keyword>
<reference evidence="19 20" key="1">
    <citation type="journal article" date="2011" name="Proc. Natl. Acad. Sci. U.S.A.">
        <title>Evolutionary erosion of yeast sex chromosomes by mating-type switching accidents.</title>
        <authorList>
            <person name="Gordon J.L."/>
            <person name="Armisen D."/>
            <person name="Proux-Wera E."/>
            <person name="Oheigeartaigh S.S."/>
            <person name="Byrne K.P."/>
            <person name="Wolfe K.H."/>
        </authorList>
    </citation>
    <scope>NUCLEOTIDE SEQUENCE [LARGE SCALE GENOMIC DNA]</scope>
    <source>
        <strain evidence="20">ATCC 76901 / BCRC 22586 / CBS 4309 / NBRC 1992 / NRRL Y-12630</strain>
    </source>
</reference>
<organism evidence="19 20">
    <name type="scientific">Naumovozyma castellii</name>
    <name type="common">Yeast</name>
    <name type="synonym">Saccharomyces castellii</name>
    <dbReference type="NCBI Taxonomy" id="27288"/>
    <lineage>
        <taxon>Eukaryota</taxon>
        <taxon>Fungi</taxon>
        <taxon>Dikarya</taxon>
        <taxon>Ascomycota</taxon>
        <taxon>Saccharomycotina</taxon>
        <taxon>Saccharomycetes</taxon>
        <taxon>Saccharomycetales</taxon>
        <taxon>Saccharomycetaceae</taxon>
        <taxon>Naumovozyma</taxon>
    </lineage>
</organism>
<dbReference type="GO" id="GO:0006402">
    <property type="term" value="P:mRNA catabolic process"/>
    <property type="evidence" value="ECO:0007669"/>
    <property type="project" value="EnsemblFungi"/>
</dbReference>
<gene>
    <name evidence="19" type="primary">NCAS0C01400</name>
    <name evidence="19" type="ordered locus">NCAS_0C01400</name>
</gene>
<feature type="active site" evidence="16">
    <location>
        <position position="149"/>
    </location>
</feature>
<evidence type="ECO:0000256" key="6">
    <source>
        <dbReference type="ARBA" id="ARBA00022554"/>
    </source>
</evidence>
<evidence type="ECO:0000256" key="3">
    <source>
        <dbReference type="ARBA" id="ARBA00007469"/>
    </source>
</evidence>
<dbReference type="FunFam" id="3.90.730.10:FF:000004">
    <property type="entry name" value="Ribonuclease T2-like"/>
    <property type="match status" value="1"/>
</dbReference>
<dbReference type="InterPro" id="IPR033697">
    <property type="entry name" value="Ribonuclease_T2_eukaryotic"/>
</dbReference>
<keyword evidence="20" id="KW-1185">Reference proteome</keyword>
<dbReference type="GO" id="GO:0005775">
    <property type="term" value="C:vacuolar lumen"/>
    <property type="evidence" value="ECO:0007669"/>
    <property type="project" value="UniProtKB-SubCell"/>
</dbReference>
<dbReference type="CDD" id="cd01061">
    <property type="entry name" value="RNase_T2_euk"/>
    <property type="match status" value="1"/>
</dbReference>
<dbReference type="InParanoid" id="G0VCC1"/>
<dbReference type="Proteomes" id="UP000001640">
    <property type="component" value="Chromosome 3"/>
</dbReference>
<dbReference type="RefSeq" id="XP_003675497.1">
    <property type="nucleotide sequence ID" value="XM_003675449.1"/>
</dbReference>
<dbReference type="HOGENOM" id="CLU_037966_0_1_1"/>
<dbReference type="InterPro" id="IPR057328">
    <property type="entry name" value="RNaseT2L_C"/>
</dbReference>
<dbReference type="GO" id="GO:0005576">
    <property type="term" value="C:extracellular region"/>
    <property type="evidence" value="ECO:0007669"/>
    <property type="project" value="EnsemblFungi"/>
</dbReference>
<dbReference type="Gene3D" id="3.90.730.10">
    <property type="entry name" value="Ribonuclease T2-like"/>
    <property type="match status" value="1"/>
</dbReference>
<reference key="2">
    <citation type="submission" date="2011-08" db="EMBL/GenBank/DDBJ databases">
        <title>Genome sequence of Naumovozyma castellii.</title>
        <authorList>
            <person name="Gordon J.L."/>
            <person name="Armisen D."/>
            <person name="Proux-Wera E."/>
            <person name="OhEigeartaigh S.S."/>
            <person name="Byrne K.P."/>
            <person name="Wolfe K.H."/>
        </authorList>
    </citation>
    <scope>NUCLEOTIDE SEQUENCE</scope>
    <source>
        <strain>Type strain:CBS 4309</strain>
    </source>
</reference>
<keyword evidence="6" id="KW-0926">Vacuole</keyword>
<evidence type="ECO:0000256" key="8">
    <source>
        <dbReference type="ARBA" id="ARBA00022729"/>
    </source>
</evidence>
<keyword evidence="8" id="KW-0732">Signal</keyword>
<sequence>MWLRNLALSFFSINPESINLSQKRWNISCPLDTPLTCGNETSIADQCCFEYPGGIFLQSQFWNYLPRRAGMNQTELEDELGPLESFTIHGLWPDDCHGSYEQFCDSSLFIDDVYYLLKQFGDEGVELLEKLETYWKSNNGNHESLWIHEFNKHGSCIRNIRPECYERWDSGKKETKKYYSRLAVFDYFNITFTLFDKLNTFEILASKNITPSIERQYSKKEIEEALKTAFGDREVFINCDNRNALNEIWYYHLLNGTILNEDFVPIDSTRNIRFSRCKDEGINYYPKGYIPSKGGKPPSKSKTRGIIRPEIISEDNDLNEKGFLIRDGKWMIKGTPANFELIEATFGNYMLKSRNGYCAVDSNSELRCVYKDKKYASQFDLQYNESEKSTYVGYSGQFEWGTSTKPSGRTRKPVFMWKGNSDGSLNVKINLKFVEL</sequence>
<keyword evidence="11" id="KW-1015">Disulfide bond</keyword>
<dbReference type="OMA" id="HESLWIH"/>
<dbReference type="GO" id="GO:0016787">
    <property type="term" value="F:hydrolase activity"/>
    <property type="evidence" value="ECO:0007669"/>
    <property type="project" value="UniProtKB-KW"/>
</dbReference>
<feature type="active site" evidence="16">
    <location>
        <position position="153"/>
    </location>
</feature>
<dbReference type="eggNOG" id="KOG1642">
    <property type="taxonomic scope" value="Eukaryota"/>
</dbReference>
<keyword evidence="5" id="KW-0963">Cytoplasm</keyword>
<dbReference type="InterPro" id="IPR018188">
    <property type="entry name" value="RNase_T2_His_AS_1"/>
</dbReference>